<evidence type="ECO:0000256" key="10">
    <source>
        <dbReference type="ARBA" id="ARBA00023136"/>
    </source>
</evidence>
<feature type="transmembrane region" description="Helical" evidence="14">
    <location>
        <begin position="3442"/>
        <end position="3464"/>
    </location>
</feature>
<protein>
    <recommendedName>
        <fullName evidence="12">1,3-beta-glucan synthase</fullName>
        <ecNumber evidence="3">2.4.1.34</ecNumber>
    </recommendedName>
    <alternativeName>
        <fullName evidence="12">1,3-beta-glucan synthase</fullName>
    </alternativeName>
</protein>
<dbReference type="FunFam" id="1.25.40.270:FF:000002">
    <property type="entry name" value="callose synthase 3"/>
    <property type="match status" value="1"/>
</dbReference>
<feature type="transmembrane region" description="Helical" evidence="14">
    <location>
        <begin position="736"/>
        <end position="755"/>
    </location>
</feature>
<dbReference type="GO" id="GO:0003843">
    <property type="term" value="F:1,3-beta-D-glucan synthase activity"/>
    <property type="evidence" value="ECO:0007669"/>
    <property type="project" value="UniProtKB-EC"/>
</dbReference>
<feature type="transmembrane region" description="Helical" evidence="14">
    <location>
        <begin position="1591"/>
        <end position="1612"/>
    </location>
</feature>
<dbReference type="InterPro" id="IPR023175">
    <property type="entry name" value="Vta1/CALS_N_sf"/>
</dbReference>
<dbReference type="Pfam" id="PF25968">
    <property type="entry name" value="CALS1"/>
    <property type="match status" value="2"/>
</dbReference>
<dbReference type="EC" id="2.4.1.34" evidence="3"/>
<accession>A0AAE1Z483</accession>
<keyword evidence="4" id="KW-1003">Cell membrane</keyword>
<comment type="similarity">
    <text evidence="2">Belongs to the glycosyltransferase 48 family.</text>
</comment>
<feature type="transmembrane region" description="Helical" evidence="14">
    <location>
        <begin position="3524"/>
        <end position="3544"/>
    </location>
</feature>
<evidence type="ECO:0000256" key="7">
    <source>
        <dbReference type="ARBA" id="ARBA00022692"/>
    </source>
</evidence>
<feature type="transmembrane region" description="Helical" evidence="14">
    <location>
        <begin position="3588"/>
        <end position="3606"/>
    </location>
</feature>
<dbReference type="GO" id="GO:0000148">
    <property type="term" value="C:1,3-beta-D-glucan synthase complex"/>
    <property type="evidence" value="ECO:0007669"/>
    <property type="project" value="InterPro"/>
</dbReference>
<evidence type="ECO:0000256" key="8">
    <source>
        <dbReference type="ARBA" id="ARBA00022960"/>
    </source>
</evidence>
<comment type="caution">
    <text evidence="16">The sequence shown here is derived from an EMBL/GenBank/DDBJ whole genome shotgun (WGS) entry which is preliminary data.</text>
</comment>
<dbReference type="Pfam" id="PF02364">
    <property type="entry name" value="Glucan_synthase"/>
    <property type="match status" value="3"/>
</dbReference>
<evidence type="ECO:0000256" key="1">
    <source>
        <dbReference type="ARBA" id="ARBA00004651"/>
    </source>
</evidence>
<feature type="transmembrane region" description="Helical" evidence="14">
    <location>
        <begin position="1823"/>
        <end position="1843"/>
    </location>
</feature>
<name>A0AAE1Z483_9LAMI</name>
<feature type="transmembrane region" description="Helical" evidence="14">
    <location>
        <begin position="2561"/>
        <end position="2583"/>
    </location>
</feature>
<feature type="transmembrane region" description="Helical" evidence="14">
    <location>
        <begin position="1560"/>
        <end position="1579"/>
    </location>
</feature>
<sequence>MSSRGGQSQQNPQLQRRITRTQTVGNLGESVFDSEVVPSSLVEIAPILRVANEVEPSNPRVAYLCRFYAFEKAHRLDPTSSGRGVRQFKTALLQRLERENDPTLMGRVKKSDAREMQSFYQHYYKKYIQALQNAADKADRAQLTKAYQTANVLFEVLKAVNQTQSVEVDREILETHDKVAEKTEIYVPYNILPLDPDSANQAIMKYPEIQAAVHALRNTRGLPWPKDYKKKKDEDILDWLQAMFGFQKDNVANQREHLILLLANVHIRQFPKPDQQPKLDERALDEVMKKLFKNYKKWCKYLDRKSSLWLPTIQQEVQQRKLLYMGLYLLIWGEAANLRFMPECLCYIYHHMAFELYGMLAGNVSPMTGENVKPAYGGEEEAFLRKVVTPIYEVIAREAARSKKGKSTHSQWRNYDDLNEYFWSVDCFRLGWPMRADADYFCKSVDQLRSEKDGEKKPTRDRWVGKVNFVEIRSYWHIFRSFDRMWSFFILCLQAMIIIAWNGSGQPSSIFDPSVFKKVLSVFITAAILKLGQAILDVILSWKARRSMSFHVKLRYILKVVSAAAWVVILPVTYAYTWKNPPGFAQTIKSWFGNSSSAPSLFILAAVIYLSPNLLAALLFLFPFIRRFLERSNYRIVMLMMWWSQPRLYVGRGMHESTFSLFKYTLFWVLLIVTKLAFSFYIEIKPLVVPTRTIMSAHVSTYQWHEFFPQAKNNIGVVITIWAPVILVYFMDAQIWYAIFSTLFGGIYGAFRRLGEIRTLGMLRSRFQSLPGAFNACLIPEEKNEMVKKKGLKATFSRKFEVIPSSKEKEAARFAQLWNKIITSFREEDLISNREMDLLLVPYWADRDLELIQWPPFLLASKIPIAVDMAKDSNGKDSELKKRIKSDDYMYSAVCECYASFRSIIKMLVRGHREKEVIEYIFSEVDKHIVEDNLLTEYKLSALPSLYDLFVRLVKYLLENKQEDRDQVVILFQDMLEVVTRDIMMEDHISNLLDSIHGGSGHEGMVPLDQQYQLFASAGAIKFPTPESEAWKEKIKRLYLLLTVKESAMDVPSNLEARRRISFFSNSLFMDMPSAPKVRNMLSFSVLTPYYTEEVLFSLPELEVPNEDGVSILFYLQKIFPDEWNNFLERVKCLNEEELRGSDELEEQLRLWASYRGQTLTRTVRGMMYYRKALELQAFLDMAKDDDLMEGYKAIELNEDQMKGERSLWTQCQAVSDMKFTYVVSCQLYGIQKRSGDPRAQDILRLMTTYPSLRVAYIDEVEEPSKDRSKKVNDKVYYSTLVKAALPKSNSSEPGQNLDQVIYRIKLPGPAILGEGKPENQNHAIIFTRGEGLQTIDMNQDNYMEEALKMRNLLQEFLKRHDVRHPSILGLREHIFTGSVSSLAWFMSNQETSFVTIGQRLLANPLKVRFHYGHPDVFDRLFHLSRGGVSKASKVINLSEDIFAGFNSTLREGNVTHHEYIQVGKGRDVGLNQISLFEAKIANGNGEQTLSRDLYRLGHRFDFFRMLSCYFTTIGFYFSTLITVLTVYVFLYGRLYLVLSGLEKGLSTQPGIRENKPLEVALASQSFVQIGFLMALPMMMEIGLEKGFRTALSEFILMQLQLAPVFFTFSLGTKTHYYGRTLLHGGAKYRPTGRGFVVFHAKFADNYRLYSRSHFVKGLELMILLLVYQIFGQSYRGAVAYIFITVSMWFMVGTWLFAPFLFNPSGFEWQKIVDDWTDWNKWISNRGGIGVPPEKSWESWWEEEQDHLRHSGKRGIIAEIILALRFFIYQYGLVYHLHITRHTKSVLVYGISWLVIFLILFVMKTISVGRRKFSANFQLVFRLIKGLIFVTFISILAILIALPHMTPRDIVVCILAFMPTGWGLLLIAQACKPVVQKAGFWGSVRTLARGYEIVMGLLLFTPVAFLAWFPFVSEFQTRMLFNQAFSRGLQISRILGGHRKDRSSRNKERRFPAGLRRISRPEMSRVEDLWERLVRAALRGRRAGLDLYGRPEAGLAAIVPSSLGNRDIDDILRAADEIQDDDPNVSRILCEHAYSLAQNLDPNSEGRGVLQFKTGLMSVIKQKLAKREGGSIDRSQDIARLREFYKRYRQKHDVDKLREEELKLRESGVFSGNLGELERTTVKRKRVLATLKVLGNVLEQLTKEVSPEEADRLIPDELKRVMESDAAMTEDLVPYNIIPLDAPSLTNPIVSFAEVQAAVASLKYFRDLPKLPGSFPGPASRSLDLFDFLQYTFGFQKGNVSNQREHVVHLLANEQSRFRIPEEPEPILDEAAVQRVFLKSLDNYIKWCNYLGILPVWSNLEAVSKEKKLLFISLYFLIWGEAANVRFLPECLCYIFHHMGRELEEILRQQVAQPANSCVSESGVSFIDQVICPLYDVIAAEAGNNDNGRAPHSAWRNYDDFNEYFWSLHCFELSWPWRKGSNFFLKPTPRSKNVLKSTASKRCGKTSFVEHRTFLHLYHSFHRLWIFLLLIFQGLTVFAFNNGNFNSKTIREVLSVGPAYFVMKFIQSVLDIIMMYGAYSTSRRLAVSRIFLRFLTYSLSSAFICFLYVKALQDNSNPSVIYKIYVIILSIYAGAKFCLGFLLRIPAFHRLSNRCDSWPLIRFMKWMHQEHYYVGRGMYERASDFMKYMVFWLVVLGAKFSFAYFLLIKPLVVPTTQIVDMDIREYSWHDLVSKNNYNALTVVSLWAPVLAIYLLDIHLFYTVISAIWGFLLGARDRLGEIRSLDAVHQLFEKFPTAFMNTLHVPLPNRDSMQSSGQAVEKKKIDAARFAPFWNEIIKNLREEDYVNDLEMELLQMPKNAGNLPLVQWPLFLLASKIFLAKDIAAESRDSQEELWERISRDDYMKYAVEECFYSVRFILTAILDDEGNNEGKKWVERIYEDIQGSIAKRSIHVDLQLNKLSLVIQKVTALLGILKKDKTPDLETGAVKAILDLYDVMRIDVLSINMRDNFETWNMLAKARTEGRLFQKLKWPNDAELKAQISRLYSLLTIKDSAANIPNNLEARRRLEFFTNSLFMEMPAAKPVREMLSFSVFTPYYSEIVLYSMSELLKKNEDGITTLFYLQKIYPDEWKNFLARIGRDENASELELSDNPNHILELRFWASYRGQTLARTVRGMMYYRKALMLQAYLERMSAGDVEAGIVGNESTDLQSFELSPEARAQADLKFTYVVTCQIYGKQKEEHKPEAADIALLMQRNEALRVAFIDVVETLKDGKVQTEYFSKLVKADINGKDKEIYSIKLPGNPKLGEGKPENQNHAVVFTRGNAVQTIDMNQDNYFEEALKMRNLLQEFHSDHGLRPPTILGVREHVFTGSVSSLASFMSNQETSFVTLGQRVLANPLKCRMHYGHPDVFDRVFHITRGGISKASRVINISEDIYSGFNSTLRQGNVTHHEYIQVGKGRDVGLNQIALFEGKVAGGNGEQVLSRDVYRLGQLFDFFRMLSFYFTTVGYYFCTMLTVLTVYAFLYGRVYLALSGVGETIQDRADILQNTALNAALNAQFLFQIGVFTAVPMVLGFILEQGFLRALVSFVTMQFQLCTVFFTFSLGTRTHYFGRTILHGGAKYHATGRGFVVRHIKFTENYRLYARSHFIKGMEIVLLLVVVLAYGYNKGLSYILLTVSSWFLAFSWLFAPYLFNPSGFEWQKTVEDFRDWTNWLFYRGGIGVKGEESWEAWWDEELSHIQTFSGRVMETILSLRFFIFQYGIVYKLDVQGDHTSLLVYGYSWIAFAVIVLLFKVFGFSQKISVNFQLLLRFIQGLAFLVALVGLAVAVAFTGLTIVDIFACLLAFLPTGWGILSIACAWKPLVKKIGLWKSIRSIARLYDAAMGILIFIPIALLSWFPFVSTFQTRLMFNQAFSRGLEISLILAGNNPNTGI</sequence>
<feature type="transmembrane region" description="Helical" evidence="14">
    <location>
        <begin position="1654"/>
        <end position="1671"/>
    </location>
</feature>
<evidence type="ECO:0000256" key="11">
    <source>
        <dbReference type="ARBA" id="ARBA00023316"/>
    </source>
</evidence>
<feature type="transmembrane region" description="Helical" evidence="14">
    <location>
        <begin position="3747"/>
        <end position="3770"/>
    </location>
</feature>
<dbReference type="InterPro" id="IPR003440">
    <property type="entry name" value="Glyco_trans_48_dom"/>
</dbReference>
<evidence type="ECO:0000313" key="17">
    <source>
        <dbReference type="Proteomes" id="UP001293254"/>
    </source>
</evidence>
<feature type="domain" description="1,3-beta-glucan synthase component FKS1-like" evidence="15">
    <location>
        <begin position="2306"/>
        <end position="2418"/>
    </location>
</feature>
<feature type="domain" description="1,3-beta-glucan synthase component FKS1-like" evidence="15">
    <location>
        <begin position="319"/>
        <end position="435"/>
    </location>
</feature>
<feature type="transmembrane region" description="Helical" evidence="14">
    <location>
        <begin position="556"/>
        <end position="578"/>
    </location>
</feature>
<feature type="transmembrane region" description="Helical" evidence="14">
    <location>
        <begin position="1890"/>
        <end position="1911"/>
    </location>
</feature>
<evidence type="ECO:0000256" key="9">
    <source>
        <dbReference type="ARBA" id="ARBA00022989"/>
    </source>
</evidence>
<evidence type="ECO:0000256" key="13">
    <source>
        <dbReference type="ARBA" id="ARBA00047777"/>
    </source>
</evidence>
<evidence type="ECO:0000256" key="14">
    <source>
        <dbReference type="SAM" id="Phobius"/>
    </source>
</evidence>
<keyword evidence="11" id="KW-0961">Cell wall biogenesis/degradation</keyword>
<dbReference type="PANTHER" id="PTHR12741:SF48">
    <property type="entry name" value="1,3-BETA-GLUCAN SYNTHASE COMPONENT FKS1-RELATED"/>
    <property type="match status" value="1"/>
</dbReference>
<feature type="transmembrane region" description="Helical" evidence="14">
    <location>
        <begin position="2500"/>
        <end position="2519"/>
    </location>
</feature>
<feature type="transmembrane region" description="Helical" evidence="14">
    <location>
        <begin position="598"/>
        <end position="622"/>
    </location>
</feature>
<dbReference type="GO" id="GO:0005886">
    <property type="term" value="C:plasma membrane"/>
    <property type="evidence" value="ECO:0007669"/>
    <property type="project" value="UniProtKB-SubCell"/>
</dbReference>
<dbReference type="GO" id="GO:0071555">
    <property type="term" value="P:cell wall organization"/>
    <property type="evidence" value="ECO:0007669"/>
    <property type="project" value="UniProtKB-KW"/>
</dbReference>
<feature type="transmembrane region" description="Helical" evidence="14">
    <location>
        <begin position="3499"/>
        <end position="3517"/>
    </location>
</feature>
<feature type="transmembrane region" description="Helical" evidence="14">
    <location>
        <begin position="3613"/>
        <end position="3633"/>
    </location>
</feature>
<feature type="transmembrane region" description="Helical" evidence="14">
    <location>
        <begin position="713"/>
        <end position="730"/>
    </location>
</feature>
<feature type="transmembrane region" description="Helical" evidence="14">
    <location>
        <begin position="2531"/>
        <end position="2549"/>
    </location>
</feature>
<comment type="catalytic activity">
    <reaction evidence="13">
        <text>[(1-&gt;3)-beta-D-glucosyl](n) + UDP-alpha-D-glucose = [(1-&gt;3)-beta-D-glucosyl](n+1) + UDP + H(+)</text>
        <dbReference type="Rhea" id="RHEA:21476"/>
        <dbReference type="Rhea" id="RHEA-COMP:11146"/>
        <dbReference type="Rhea" id="RHEA-COMP:14303"/>
        <dbReference type="ChEBI" id="CHEBI:15378"/>
        <dbReference type="ChEBI" id="CHEBI:37671"/>
        <dbReference type="ChEBI" id="CHEBI:58223"/>
        <dbReference type="ChEBI" id="CHEBI:58885"/>
        <dbReference type="EC" id="2.4.1.34"/>
    </reaction>
</comment>
<dbReference type="Gene3D" id="1.25.40.270">
    <property type="entry name" value="Vacuolar protein sorting-associated protein vta1"/>
    <property type="match status" value="2"/>
</dbReference>
<evidence type="ECO:0000256" key="2">
    <source>
        <dbReference type="ARBA" id="ARBA00009040"/>
    </source>
</evidence>
<keyword evidence="17" id="KW-1185">Reference proteome</keyword>
<evidence type="ECO:0000256" key="3">
    <source>
        <dbReference type="ARBA" id="ARBA00012589"/>
    </source>
</evidence>
<feature type="transmembrane region" description="Helical" evidence="14">
    <location>
        <begin position="662"/>
        <end position="682"/>
    </location>
</feature>
<feature type="transmembrane region" description="Helical" evidence="14">
    <location>
        <begin position="1786"/>
        <end position="1803"/>
    </location>
</feature>
<gene>
    <name evidence="16" type="ORF">Salat_0485300</name>
</gene>
<organism evidence="16 17">
    <name type="scientific">Sesamum alatum</name>
    <dbReference type="NCBI Taxonomy" id="300844"/>
    <lineage>
        <taxon>Eukaryota</taxon>
        <taxon>Viridiplantae</taxon>
        <taxon>Streptophyta</taxon>
        <taxon>Embryophyta</taxon>
        <taxon>Tracheophyta</taxon>
        <taxon>Spermatophyta</taxon>
        <taxon>Magnoliopsida</taxon>
        <taxon>eudicotyledons</taxon>
        <taxon>Gunneridae</taxon>
        <taxon>Pentapetalae</taxon>
        <taxon>asterids</taxon>
        <taxon>lamiids</taxon>
        <taxon>Lamiales</taxon>
        <taxon>Pedaliaceae</taxon>
        <taxon>Sesamum</taxon>
    </lineage>
</organism>
<dbReference type="Pfam" id="PF14288">
    <property type="entry name" value="FKS1_dom1"/>
    <property type="match status" value="2"/>
</dbReference>
<keyword evidence="10 14" id="KW-0472">Membrane</keyword>
<feature type="transmembrane region" description="Helical" evidence="14">
    <location>
        <begin position="2685"/>
        <end position="2712"/>
    </location>
</feature>
<dbReference type="InterPro" id="IPR026899">
    <property type="entry name" value="FKS1-like_dom1"/>
</dbReference>
<dbReference type="PANTHER" id="PTHR12741">
    <property type="entry name" value="LYST-INTERACTING PROTEIN LIP5 DOPAMINE RESPONSIVE PROTEIN DRG-1"/>
    <property type="match status" value="1"/>
</dbReference>
<evidence type="ECO:0000256" key="12">
    <source>
        <dbReference type="ARBA" id="ARBA00032165"/>
    </source>
</evidence>
<dbReference type="InterPro" id="IPR058851">
    <property type="entry name" value="CALS1_helical"/>
</dbReference>
<reference evidence="16" key="2">
    <citation type="journal article" date="2024" name="Plant">
        <title>Genomic evolution and insights into agronomic trait innovations of Sesamum species.</title>
        <authorList>
            <person name="Miao H."/>
            <person name="Wang L."/>
            <person name="Qu L."/>
            <person name="Liu H."/>
            <person name="Sun Y."/>
            <person name="Le M."/>
            <person name="Wang Q."/>
            <person name="Wei S."/>
            <person name="Zheng Y."/>
            <person name="Lin W."/>
            <person name="Duan Y."/>
            <person name="Cao H."/>
            <person name="Xiong S."/>
            <person name="Wang X."/>
            <person name="Wei L."/>
            <person name="Li C."/>
            <person name="Ma Q."/>
            <person name="Ju M."/>
            <person name="Zhao R."/>
            <person name="Li G."/>
            <person name="Mu C."/>
            <person name="Tian Q."/>
            <person name="Mei H."/>
            <person name="Zhang T."/>
            <person name="Gao T."/>
            <person name="Zhang H."/>
        </authorList>
    </citation>
    <scope>NUCLEOTIDE SEQUENCE</scope>
    <source>
        <strain evidence="16">3651</strain>
    </source>
</reference>
<feature type="transmembrane region" description="Helical" evidence="14">
    <location>
        <begin position="3818"/>
        <end position="3839"/>
    </location>
</feature>
<dbReference type="SMART" id="SM01205">
    <property type="entry name" value="FKS1_dom1"/>
    <property type="match status" value="2"/>
</dbReference>
<dbReference type="Pfam" id="PF04652">
    <property type="entry name" value="Vta1"/>
    <property type="match status" value="1"/>
</dbReference>
<reference evidence="16" key="1">
    <citation type="submission" date="2020-06" db="EMBL/GenBank/DDBJ databases">
        <authorList>
            <person name="Li T."/>
            <person name="Hu X."/>
            <person name="Zhang T."/>
            <person name="Song X."/>
            <person name="Zhang H."/>
            <person name="Dai N."/>
            <person name="Sheng W."/>
            <person name="Hou X."/>
            <person name="Wei L."/>
        </authorList>
    </citation>
    <scope>NUCLEOTIDE SEQUENCE</scope>
    <source>
        <strain evidence="16">3651</strain>
        <tissue evidence="16">Leaf</tissue>
    </source>
</reference>
<feature type="transmembrane region" description="Helical" evidence="14">
    <location>
        <begin position="3776"/>
        <end position="3797"/>
    </location>
</feature>
<keyword evidence="7 14" id="KW-0812">Transmembrane</keyword>
<feature type="transmembrane region" description="Helical" evidence="14">
    <location>
        <begin position="485"/>
        <end position="502"/>
    </location>
</feature>
<feature type="transmembrane region" description="Helical" evidence="14">
    <location>
        <begin position="3715"/>
        <end position="3735"/>
    </location>
</feature>
<feature type="transmembrane region" description="Helical" evidence="14">
    <location>
        <begin position="2628"/>
        <end position="2647"/>
    </location>
</feature>
<feature type="transmembrane region" description="Helical" evidence="14">
    <location>
        <begin position="522"/>
        <end position="544"/>
    </location>
</feature>
<evidence type="ECO:0000313" key="16">
    <source>
        <dbReference type="EMBL" id="KAK4441504.1"/>
    </source>
</evidence>
<evidence type="ECO:0000256" key="6">
    <source>
        <dbReference type="ARBA" id="ARBA00022679"/>
    </source>
</evidence>
<dbReference type="GO" id="GO:0008360">
    <property type="term" value="P:regulation of cell shape"/>
    <property type="evidence" value="ECO:0007669"/>
    <property type="project" value="UniProtKB-KW"/>
</dbReference>
<keyword evidence="6" id="KW-0808">Transferase</keyword>
<keyword evidence="8" id="KW-0133">Cell shape</keyword>
<dbReference type="EMBL" id="JACGWO010000001">
    <property type="protein sequence ID" value="KAK4441504.1"/>
    <property type="molecule type" value="Genomic_DNA"/>
</dbReference>
<feature type="transmembrane region" description="Helical" evidence="14">
    <location>
        <begin position="1850"/>
        <end position="1870"/>
    </location>
</feature>
<evidence type="ECO:0000256" key="5">
    <source>
        <dbReference type="ARBA" id="ARBA00022676"/>
    </source>
</evidence>
<keyword evidence="5" id="KW-0328">Glycosyltransferase</keyword>
<feature type="transmembrane region" description="Helical" evidence="14">
    <location>
        <begin position="2461"/>
        <end position="2480"/>
    </location>
</feature>
<dbReference type="GO" id="GO:0006075">
    <property type="term" value="P:(1-&gt;3)-beta-D-glucan biosynthetic process"/>
    <property type="evidence" value="ECO:0007669"/>
    <property type="project" value="InterPro"/>
</dbReference>
<proteinExistence type="inferred from homology"/>
<feature type="transmembrane region" description="Helical" evidence="14">
    <location>
        <begin position="1678"/>
        <end position="1702"/>
    </location>
</feature>
<comment type="subcellular location">
    <subcellularLocation>
        <location evidence="1">Cell membrane</location>
        <topology evidence="1">Multi-pass membrane protein</topology>
    </subcellularLocation>
</comment>
<keyword evidence="9 14" id="KW-1133">Transmembrane helix</keyword>
<evidence type="ECO:0000256" key="4">
    <source>
        <dbReference type="ARBA" id="ARBA00022475"/>
    </source>
</evidence>
<feature type="transmembrane region" description="Helical" evidence="14">
    <location>
        <begin position="1509"/>
        <end position="1531"/>
    </location>
</feature>
<feature type="transmembrane region" description="Helical" evidence="14">
    <location>
        <begin position="1756"/>
        <end position="1774"/>
    </location>
</feature>
<dbReference type="Proteomes" id="UP001293254">
    <property type="component" value="Unassembled WGS sequence"/>
</dbReference>
<evidence type="ECO:0000259" key="15">
    <source>
        <dbReference type="SMART" id="SM01205"/>
    </source>
</evidence>
<dbReference type="InterPro" id="IPR039431">
    <property type="entry name" value="Vta1/CALS_N"/>
</dbReference>